<dbReference type="SMART" id="SM00355">
    <property type="entry name" value="ZnF_C2H2"/>
    <property type="match status" value="7"/>
</dbReference>
<dbReference type="Proteomes" id="UP001217089">
    <property type="component" value="Unassembled WGS sequence"/>
</dbReference>
<evidence type="ECO:0000256" key="5">
    <source>
        <dbReference type="PROSITE-ProRule" id="PRU00042"/>
    </source>
</evidence>
<name>A0ABQ9EVA2_TEGGR</name>
<keyword evidence="1" id="KW-0479">Metal-binding</keyword>
<sequence>MKEIARKKISHQAENPVPFTADCQVVSTPRERSHTKNIEYIHDEEIYEFCKELSVETQPSEQQKSLSQAVGNTANKLLSYETESSDLFVTKQDFSGNIHNYQIKRKTELKCDKCFKEFNCIRSLRRHYICHQEKLPYKCPHCDKRFSTTANISRHINYKHEMTKRFACSQCDYACFESTKLKNHMLKHSKDLKKRKPETAKDISKREKKNKCKFCSESFVQITQLTRHVNKWHEELLEKCDRCPFKFQNKQKLMDHVALHSNKNAYHCEKCNAVFKVEHKLKAHIKSNHSRNECNYCSREFNSAERLQTHIETEHDSSGPMRCLKCSEVFLEKHKWMTHVCKILSTRASLNNVTNATTTRRKEVRSDTFKHQKDDDFPDNNKHSDEDSVSNKATFETLPNTADTGNQQEEIDFDVSDNREGLDSLSTESEEFTGSDDTESDNNEIGYGFNIYESESEINSSIDEIDGEFINGKLIEDKIDGLNHNPSIEMD</sequence>
<evidence type="ECO:0000256" key="1">
    <source>
        <dbReference type="ARBA" id="ARBA00022723"/>
    </source>
</evidence>
<evidence type="ECO:0000256" key="4">
    <source>
        <dbReference type="ARBA" id="ARBA00022833"/>
    </source>
</evidence>
<evidence type="ECO:0000256" key="3">
    <source>
        <dbReference type="ARBA" id="ARBA00022771"/>
    </source>
</evidence>
<organism evidence="8 9">
    <name type="scientific">Tegillarca granosa</name>
    <name type="common">Malaysian cockle</name>
    <name type="synonym">Anadara granosa</name>
    <dbReference type="NCBI Taxonomy" id="220873"/>
    <lineage>
        <taxon>Eukaryota</taxon>
        <taxon>Metazoa</taxon>
        <taxon>Spiralia</taxon>
        <taxon>Lophotrochozoa</taxon>
        <taxon>Mollusca</taxon>
        <taxon>Bivalvia</taxon>
        <taxon>Autobranchia</taxon>
        <taxon>Pteriomorphia</taxon>
        <taxon>Arcoida</taxon>
        <taxon>Arcoidea</taxon>
        <taxon>Arcidae</taxon>
        <taxon>Tegillarca</taxon>
    </lineage>
</organism>
<proteinExistence type="predicted"/>
<evidence type="ECO:0000256" key="6">
    <source>
        <dbReference type="SAM" id="MobiDB-lite"/>
    </source>
</evidence>
<dbReference type="InterPro" id="IPR036236">
    <property type="entry name" value="Znf_C2H2_sf"/>
</dbReference>
<feature type="domain" description="C2H2-type" evidence="7">
    <location>
        <begin position="266"/>
        <end position="294"/>
    </location>
</feature>
<dbReference type="Gene3D" id="3.30.160.60">
    <property type="entry name" value="Classic Zinc Finger"/>
    <property type="match status" value="4"/>
</dbReference>
<feature type="non-terminal residue" evidence="8">
    <location>
        <position position="491"/>
    </location>
</feature>
<gene>
    <name evidence="8" type="ORF">KUTeg_014539</name>
</gene>
<keyword evidence="2" id="KW-0677">Repeat</keyword>
<feature type="domain" description="C2H2-type" evidence="7">
    <location>
        <begin position="238"/>
        <end position="265"/>
    </location>
</feature>
<evidence type="ECO:0000313" key="9">
    <source>
        <dbReference type="Proteomes" id="UP001217089"/>
    </source>
</evidence>
<dbReference type="PROSITE" id="PS00028">
    <property type="entry name" value="ZINC_FINGER_C2H2_1"/>
    <property type="match status" value="7"/>
</dbReference>
<feature type="region of interest" description="Disordered" evidence="6">
    <location>
        <begin position="355"/>
        <end position="444"/>
    </location>
</feature>
<evidence type="ECO:0000259" key="7">
    <source>
        <dbReference type="PROSITE" id="PS50157"/>
    </source>
</evidence>
<reference evidence="8 9" key="1">
    <citation type="submission" date="2022-12" db="EMBL/GenBank/DDBJ databases">
        <title>Chromosome-level genome of Tegillarca granosa.</title>
        <authorList>
            <person name="Kim J."/>
        </authorList>
    </citation>
    <scope>NUCLEOTIDE SEQUENCE [LARGE SCALE GENOMIC DNA]</scope>
    <source>
        <strain evidence="8">Teg-2019</strain>
        <tissue evidence="8">Adductor muscle</tissue>
    </source>
</reference>
<dbReference type="Pfam" id="PF00096">
    <property type="entry name" value="zf-C2H2"/>
    <property type="match status" value="3"/>
</dbReference>
<feature type="domain" description="C2H2-type" evidence="7">
    <location>
        <begin position="109"/>
        <end position="136"/>
    </location>
</feature>
<feature type="domain" description="C2H2-type" evidence="7">
    <location>
        <begin position="137"/>
        <end position="165"/>
    </location>
</feature>
<evidence type="ECO:0000256" key="2">
    <source>
        <dbReference type="ARBA" id="ARBA00022737"/>
    </source>
</evidence>
<feature type="compositionally biased region" description="Basic and acidic residues" evidence="6">
    <location>
        <begin position="360"/>
        <end position="386"/>
    </location>
</feature>
<dbReference type="PANTHER" id="PTHR24379:SF121">
    <property type="entry name" value="C2H2-TYPE DOMAIN-CONTAINING PROTEIN"/>
    <property type="match status" value="1"/>
</dbReference>
<dbReference type="PROSITE" id="PS50157">
    <property type="entry name" value="ZINC_FINGER_C2H2_2"/>
    <property type="match status" value="6"/>
</dbReference>
<dbReference type="SUPFAM" id="SSF57667">
    <property type="entry name" value="beta-beta-alpha zinc fingers"/>
    <property type="match status" value="3"/>
</dbReference>
<protein>
    <recommendedName>
        <fullName evidence="7">C2H2-type domain-containing protein</fullName>
    </recommendedName>
</protein>
<dbReference type="EMBL" id="JARBDR010000686">
    <property type="protein sequence ID" value="KAJ8307892.1"/>
    <property type="molecule type" value="Genomic_DNA"/>
</dbReference>
<feature type="domain" description="C2H2-type" evidence="7">
    <location>
        <begin position="292"/>
        <end position="320"/>
    </location>
</feature>
<dbReference type="InterPro" id="IPR013087">
    <property type="entry name" value="Znf_C2H2_type"/>
</dbReference>
<accession>A0ABQ9EVA2</accession>
<keyword evidence="9" id="KW-1185">Reference proteome</keyword>
<keyword evidence="3 5" id="KW-0863">Zinc-finger</keyword>
<keyword evidence="4" id="KW-0862">Zinc</keyword>
<feature type="domain" description="C2H2-type" evidence="7">
    <location>
        <begin position="166"/>
        <end position="193"/>
    </location>
</feature>
<dbReference type="PANTHER" id="PTHR24379">
    <property type="entry name" value="KRAB AND ZINC FINGER DOMAIN-CONTAINING"/>
    <property type="match status" value="1"/>
</dbReference>
<feature type="compositionally biased region" description="Polar residues" evidence="6">
    <location>
        <begin position="390"/>
        <end position="408"/>
    </location>
</feature>
<evidence type="ECO:0000313" key="8">
    <source>
        <dbReference type="EMBL" id="KAJ8307892.1"/>
    </source>
</evidence>
<comment type="caution">
    <text evidence="8">The sequence shown here is derived from an EMBL/GenBank/DDBJ whole genome shotgun (WGS) entry which is preliminary data.</text>
</comment>
<feature type="compositionally biased region" description="Acidic residues" evidence="6">
    <location>
        <begin position="428"/>
        <end position="442"/>
    </location>
</feature>